<dbReference type="GO" id="GO:0009820">
    <property type="term" value="P:alkaloid metabolic process"/>
    <property type="evidence" value="ECO:0007669"/>
    <property type="project" value="InterPro"/>
</dbReference>
<keyword evidence="1 2" id="KW-0808">Transferase</keyword>
<dbReference type="NCBIfam" id="TIGR03429">
    <property type="entry name" value="arom_pren_DMATS"/>
    <property type="match status" value="1"/>
</dbReference>
<dbReference type="CDD" id="cd13929">
    <property type="entry name" value="PT-DMATS_CymD"/>
    <property type="match status" value="1"/>
</dbReference>
<evidence type="ECO:0000313" key="2">
    <source>
        <dbReference type="EMBL" id="AGN73100.1"/>
    </source>
</evidence>
<protein>
    <submittedName>
        <fullName evidence="2">Aromatic prenyl transferase-like protein</fullName>
    </submittedName>
</protein>
<dbReference type="AlphaFoldDB" id="R9UNL1"/>
<accession>R9UNL1</accession>
<dbReference type="GO" id="GO:0016765">
    <property type="term" value="F:transferase activity, transferring alkyl or aryl (other than methyl) groups"/>
    <property type="evidence" value="ECO:0007669"/>
    <property type="project" value="InterPro"/>
</dbReference>
<evidence type="ECO:0000256" key="1">
    <source>
        <dbReference type="ARBA" id="ARBA00022679"/>
    </source>
</evidence>
<reference evidence="2" key="1">
    <citation type="journal article" date="2013" name="Toxins">
        <title>Currencies of mutualisms: sources of alkaloid genes in vertically transmitted epichloae.</title>
        <authorList>
            <person name="Schardl C.L."/>
            <person name="Young C.A."/>
            <person name="Pan J."/>
            <person name="Florea S."/>
            <person name="Takach J.E."/>
            <person name="Panaccione D.G."/>
            <person name="Farman M.L."/>
            <person name="Webb J.S."/>
            <person name="Jaromczyk J."/>
            <person name="Charlton N.D."/>
            <person name="Nagabhyru P."/>
            <person name="Chen L."/>
            <person name="Shi C."/>
            <person name="Leuchtmann A."/>
        </authorList>
    </citation>
    <scope>NUCLEOTIDE SEQUENCE</scope>
    <source>
        <strain evidence="2">E899</strain>
    </source>
</reference>
<dbReference type="PANTHER" id="PTHR40627">
    <property type="entry name" value="INDOLE PRENYLTRANSFERASE TDIB-RELATED"/>
    <property type="match status" value="1"/>
</dbReference>
<dbReference type="PANTHER" id="PTHR40627:SF5">
    <property type="entry name" value="INDOLE PRENYLTRANSFERASE TDIB"/>
    <property type="match status" value="1"/>
</dbReference>
<dbReference type="EMBL" id="KC970576">
    <property type="protein sequence ID" value="AGN73100.1"/>
    <property type="molecule type" value="Genomic_DNA"/>
</dbReference>
<proteinExistence type="predicted"/>
<dbReference type="InterPro" id="IPR017795">
    <property type="entry name" value="ABBA_NscD-like"/>
</dbReference>
<dbReference type="InterPro" id="IPR033964">
    <property type="entry name" value="ABBA"/>
</dbReference>
<sequence length="433" mass="49028">MATELLTTQTQNATSDPRDVEYWSRHCKPVLKSLLKSAGSYSEDEQEAQLRLLCDHVLPNLGPRPSRAPYPSFITQTGSPFQPQINISNNKPRIRYCWEPLGPRGGSESDPYGVEAAREIVSSLSKSFGFYSQWNDTFVDAFAPSPEQVRDVQEKLPKWLAKQMPPGVEPPLVRRLPFSFIAFELKDAKASIKTYFNPKAKELATGIPATEITWSALRNLKPSLNPASIDAVAKFLAEREVPSAVELVGIDCVDEADLSEARVKLYVHTRDNSFNTVRDYVTLGGRITDETTLEGLGVLRELWHMLLQKPEGIPDEGYDAPFSDKEGFAAYQKLYFGFELRPSRELPEVKSYLPTWHYVKSDDVAVDNYEEVFRRCGQDWGHNSKYRKMFEEAFGPANHDRKVPVHCDASFMYSKTKGAYQSLYYSPTLEIEA</sequence>
<organism evidence="2">
    <name type="scientific">Epichloe aotearoae</name>
    <name type="common">Endophyte fungus</name>
    <name type="synonym">Neotyphodium aotearoae</name>
    <dbReference type="NCBI Taxonomy" id="170559"/>
    <lineage>
        <taxon>Eukaryota</taxon>
        <taxon>Fungi</taxon>
        <taxon>Dikarya</taxon>
        <taxon>Ascomycota</taxon>
        <taxon>Pezizomycotina</taxon>
        <taxon>Sordariomycetes</taxon>
        <taxon>Hypocreomycetidae</taxon>
        <taxon>Hypocreales</taxon>
        <taxon>Clavicipitaceae</taxon>
        <taxon>Epichloe</taxon>
    </lineage>
</organism>
<name>R9UNL1_EPIAO</name>
<dbReference type="SFLD" id="SFLDS00036">
    <property type="entry name" value="Aromatic_Prenyltransferase"/>
    <property type="match status" value="1"/>
</dbReference>
<dbReference type="Pfam" id="PF11991">
    <property type="entry name" value="Trp_DMAT"/>
    <property type="match status" value="1"/>
</dbReference>